<dbReference type="AlphaFoldDB" id="F8FEY7"/>
<name>F8FEY7_PAEMK</name>
<reference evidence="2" key="1">
    <citation type="submission" date="2011-06" db="EMBL/GenBank/DDBJ databases">
        <title>Complete genome sequence of Paenibacillus mucilaginosus KNP414.</title>
        <authorList>
            <person name="Wang J."/>
            <person name="Hu S."/>
            <person name="Hu X."/>
            <person name="Zhang B."/>
            <person name="Dong D."/>
            <person name="Zhang S."/>
            <person name="Zhao K."/>
            <person name="Wu D."/>
        </authorList>
    </citation>
    <scope>NUCLEOTIDE SEQUENCE [LARGE SCALE GENOMIC DNA]</scope>
    <source>
        <strain evidence="2">KNP414</strain>
    </source>
</reference>
<organism evidence="1 2">
    <name type="scientific">Paenibacillus mucilaginosus (strain KNP414)</name>
    <dbReference type="NCBI Taxonomy" id="1036673"/>
    <lineage>
        <taxon>Bacteria</taxon>
        <taxon>Bacillati</taxon>
        <taxon>Bacillota</taxon>
        <taxon>Bacilli</taxon>
        <taxon>Bacillales</taxon>
        <taxon>Paenibacillaceae</taxon>
        <taxon>Paenibacillus</taxon>
    </lineage>
</organism>
<gene>
    <name evidence="1" type="ordered locus">KNP414_07736</name>
</gene>
<sequence>MPDDLHSQGPYRYMLNIRPLSLRRRTPFRPTACLGQFIGMRFHLYG</sequence>
<dbReference type="EMBL" id="CP002869">
    <property type="protein sequence ID" value="AEI46222.1"/>
    <property type="molecule type" value="Genomic_DNA"/>
</dbReference>
<protein>
    <submittedName>
        <fullName evidence="1">Uncharacterized protein</fullName>
    </submittedName>
</protein>
<reference evidence="1 2" key="2">
    <citation type="journal article" date="2013" name="Genome Announc.">
        <title>Genome Sequence of Growth-Improving Paenibacillus mucilaginosus Strain KNP414.</title>
        <authorList>
            <person name="Lu J.J."/>
            <person name="Wang J.F."/>
            <person name="Hu X.F."/>
        </authorList>
    </citation>
    <scope>NUCLEOTIDE SEQUENCE [LARGE SCALE GENOMIC DNA]</scope>
    <source>
        <strain evidence="1 2">KNP414</strain>
    </source>
</reference>
<accession>F8FEY7</accession>
<dbReference type="HOGENOM" id="CLU_3186688_0_0_9"/>
<evidence type="ECO:0000313" key="2">
    <source>
        <dbReference type="Proteomes" id="UP000006620"/>
    </source>
</evidence>
<dbReference type="KEGG" id="pms:KNP414_07736"/>
<evidence type="ECO:0000313" key="1">
    <source>
        <dbReference type="EMBL" id="AEI46222.1"/>
    </source>
</evidence>
<proteinExistence type="predicted"/>
<dbReference type="Proteomes" id="UP000006620">
    <property type="component" value="Chromosome"/>
</dbReference>